<protein>
    <submittedName>
        <fullName evidence="1">Uncharacterized membrane protein</fullName>
    </submittedName>
</protein>
<organism evidence="1 2">
    <name type="scientific">Paenibacillus aquistagni</name>
    <dbReference type="NCBI Taxonomy" id="1852522"/>
    <lineage>
        <taxon>Bacteria</taxon>
        <taxon>Bacillati</taxon>
        <taxon>Bacillota</taxon>
        <taxon>Bacilli</taxon>
        <taxon>Bacillales</taxon>
        <taxon>Paenibacillaceae</taxon>
        <taxon>Paenibacillus</taxon>
    </lineage>
</organism>
<keyword evidence="2" id="KW-1185">Reference proteome</keyword>
<proteinExistence type="predicted"/>
<name>A0A1X7KRF6_9BACL</name>
<dbReference type="Proteomes" id="UP000193834">
    <property type="component" value="Unassembled WGS sequence"/>
</dbReference>
<evidence type="ECO:0000313" key="1">
    <source>
        <dbReference type="EMBL" id="SMG44135.1"/>
    </source>
</evidence>
<dbReference type="OrthoDB" id="1682804at2"/>
<dbReference type="RefSeq" id="WP_085494801.1">
    <property type="nucleotide sequence ID" value="NZ_FXAZ01000003.1"/>
</dbReference>
<dbReference type="Pfam" id="PF07843">
    <property type="entry name" value="DUF1634"/>
    <property type="match status" value="1"/>
</dbReference>
<dbReference type="InterPro" id="IPR012861">
    <property type="entry name" value="DUF1634"/>
</dbReference>
<reference evidence="1 2" key="1">
    <citation type="submission" date="2017-04" db="EMBL/GenBank/DDBJ databases">
        <authorList>
            <person name="Afonso C.L."/>
            <person name="Miller P.J."/>
            <person name="Scott M.A."/>
            <person name="Spackman E."/>
            <person name="Goraichik I."/>
            <person name="Dimitrov K.M."/>
            <person name="Suarez D.L."/>
            <person name="Swayne D.E."/>
        </authorList>
    </citation>
    <scope>NUCLEOTIDE SEQUENCE [LARGE SCALE GENOMIC DNA]</scope>
    <source>
        <strain evidence="1 2">11</strain>
    </source>
</reference>
<evidence type="ECO:0000313" key="2">
    <source>
        <dbReference type="Proteomes" id="UP000193834"/>
    </source>
</evidence>
<gene>
    <name evidence="1" type="ORF">SAMN06295960_2624</name>
</gene>
<accession>A0A1X7KRF6</accession>
<dbReference type="EMBL" id="FXAZ01000003">
    <property type="protein sequence ID" value="SMG44135.1"/>
    <property type="molecule type" value="Genomic_DNA"/>
</dbReference>
<sequence>MRSIDDVELLVSKVMRASVLVSSAGIALGLLLFIATGQSGYPGDMYPTTLSAVVRGVLQFKPYGVMAAGLLLLILTPVIRVGVSIFVFIKERDRLYVLITTAVFVILIVSFILGEVS</sequence>
<dbReference type="AlphaFoldDB" id="A0A1X7KRF6"/>